<reference evidence="1 2" key="1">
    <citation type="journal article" date="2019" name="Sci. Rep.">
        <title>Orb-weaving spider Araneus ventricosus genome elucidates the spidroin gene catalogue.</title>
        <authorList>
            <person name="Kono N."/>
            <person name="Nakamura H."/>
            <person name="Ohtoshi R."/>
            <person name="Moran D.A.P."/>
            <person name="Shinohara A."/>
            <person name="Yoshida Y."/>
            <person name="Fujiwara M."/>
            <person name="Mori M."/>
            <person name="Tomita M."/>
            <person name="Arakawa K."/>
        </authorList>
    </citation>
    <scope>NUCLEOTIDE SEQUENCE [LARGE SCALE GENOMIC DNA]</scope>
</reference>
<proteinExistence type="predicted"/>
<dbReference type="OrthoDB" id="10496467at2759"/>
<dbReference type="AlphaFoldDB" id="A0A4Y2BKJ5"/>
<evidence type="ECO:0000313" key="1">
    <source>
        <dbReference type="EMBL" id="GBL91684.1"/>
    </source>
</evidence>
<accession>A0A4Y2BKJ5</accession>
<dbReference type="EMBL" id="BGPR01000081">
    <property type="protein sequence ID" value="GBL91684.1"/>
    <property type="molecule type" value="Genomic_DNA"/>
</dbReference>
<comment type="caution">
    <text evidence="1">The sequence shown here is derived from an EMBL/GenBank/DDBJ whole genome shotgun (WGS) entry which is preliminary data.</text>
</comment>
<name>A0A4Y2BKJ5_ARAVE</name>
<sequence length="93" mass="10705">MLDAVQYLFGYTAEMLQRLFLPLLSELLLRSPDTDVDDTSERQSFDFCNRNIFHLSFLLSSLRQRTCKQSFDTCFNKAQRTVDTCLGGAKVNV</sequence>
<organism evidence="1 2">
    <name type="scientific">Araneus ventricosus</name>
    <name type="common">Orbweaver spider</name>
    <name type="synonym">Epeira ventricosa</name>
    <dbReference type="NCBI Taxonomy" id="182803"/>
    <lineage>
        <taxon>Eukaryota</taxon>
        <taxon>Metazoa</taxon>
        <taxon>Ecdysozoa</taxon>
        <taxon>Arthropoda</taxon>
        <taxon>Chelicerata</taxon>
        <taxon>Arachnida</taxon>
        <taxon>Araneae</taxon>
        <taxon>Araneomorphae</taxon>
        <taxon>Entelegynae</taxon>
        <taxon>Araneoidea</taxon>
        <taxon>Araneidae</taxon>
        <taxon>Araneus</taxon>
    </lineage>
</organism>
<evidence type="ECO:0000313" key="2">
    <source>
        <dbReference type="Proteomes" id="UP000499080"/>
    </source>
</evidence>
<keyword evidence="2" id="KW-1185">Reference proteome</keyword>
<protein>
    <submittedName>
        <fullName evidence="1">Uncharacterized protein</fullName>
    </submittedName>
</protein>
<gene>
    <name evidence="1" type="ORF">AVEN_71335_1</name>
</gene>
<dbReference type="Proteomes" id="UP000499080">
    <property type="component" value="Unassembled WGS sequence"/>
</dbReference>